<protein>
    <submittedName>
        <fullName evidence="3">Uncharacterized protein</fullName>
    </submittedName>
</protein>
<dbReference type="eggNOG" id="arCOG06890">
    <property type="taxonomic scope" value="Archaea"/>
</dbReference>
<dbReference type="KEGG" id="mpi:Mpet_0724"/>
<dbReference type="EMBL" id="CP002117">
    <property type="protein sequence ID" value="ADN35498.1"/>
    <property type="molecule type" value="Genomic_DNA"/>
</dbReference>
<dbReference type="RefSeq" id="WP_013328676.1">
    <property type="nucleotide sequence ID" value="NC_014507.1"/>
</dbReference>
<feature type="compositionally biased region" description="Basic and acidic residues" evidence="2">
    <location>
        <begin position="138"/>
        <end position="153"/>
    </location>
</feature>
<keyword evidence="1" id="KW-0175">Coiled coil</keyword>
<evidence type="ECO:0000313" key="4">
    <source>
        <dbReference type="Proteomes" id="UP000006565"/>
    </source>
</evidence>
<dbReference type="AlphaFoldDB" id="E1RII5"/>
<dbReference type="GeneID" id="9743173"/>
<sequence length="187" mass="21207">MSDMNSDAKVRDLEHVLEEKEREIQMLRDSIHEYNERNPVGEERIKSIEKRINEIDGLMKGLMEEMLDVKACLQKISKSIDEDSVNVPKRTPRESRRYPPVVSPSANAERKAAVAEAAAPPAPKEKKMIIQPDGTMQPEERSGEEMIVADHRNSGRSAGRRGDPKESKPLIYADDDDSIEIKRKSSR</sequence>
<keyword evidence="4" id="KW-1185">Reference proteome</keyword>
<dbReference type="STRING" id="679926.Mpet_0724"/>
<feature type="region of interest" description="Disordered" evidence="2">
    <location>
        <begin position="78"/>
        <end position="187"/>
    </location>
</feature>
<accession>E1RII5</accession>
<feature type="coiled-coil region" evidence="1">
    <location>
        <begin position="10"/>
        <end position="65"/>
    </location>
</feature>
<gene>
    <name evidence="3" type="ordered locus">Mpet_0724</name>
</gene>
<dbReference type="HOGENOM" id="CLU_1259100_0_0_2"/>
<organism evidence="3 4">
    <name type="scientific">Methanolacinia petrolearia (strain DSM 11571 / OCM 486 / SEBR 4847)</name>
    <name type="common">Methanoplanus petrolearius</name>
    <dbReference type="NCBI Taxonomy" id="679926"/>
    <lineage>
        <taxon>Archaea</taxon>
        <taxon>Methanobacteriati</taxon>
        <taxon>Methanobacteriota</taxon>
        <taxon>Stenosarchaea group</taxon>
        <taxon>Methanomicrobia</taxon>
        <taxon>Methanomicrobiales</taxon>
        <taxon>Methanomicrobiaceae</taxon>
        <taxon>Methanolacinia</taxon>
    </lineage>
</organism>
<dbReference type="OrthoDB" id="111367at2157"/>
<dbReference type="Proteomes" id="UP000006565">
    <property type="component" value="Chromosome"/>
</dbReference>
<evidence type="ECO:0000313" key="3">
    <source>
        <dbReference type="EMBL" id="ADN35498.1"/>
    </source>
</evidence>
<evidence type="ECO:0000256" key="1">
    <source>
        <dbReference type="SAM" id="Coils"/>
    </source>
</evidence>
<name>E1RII5_METP4</name>
<evidence type="ECO:0000256" key="2">
    <source>
        <dbReference type="SAM" id="MobiDB-lite"/>
    </source>
</evidence>
<proteinExistence type="predicted"/>
<reference evidence="3 4" key="1">
    <citation type="journal article" date="2010" name="Stand. Genomic Sci.">
        <title>Complete genome sequence of Methanoplanus petrolearius type strain (SEBR 4847).</title>
        <authorList>
            <person name="Brambilla E."/>
            <person name="Djao O.D."/>
            <person name="Daligault H."/>
            <person name="Lapidus A."/>
            <person name="Lucas S."/>
            <person name="Hammon N."/>
            <person name="Nolan M."/>
            <person name="Tice H."/>
            <person name="Cheng J.F."/>
            <person name="Han C."/>
            <person name="Tapia R."/>
            <person name="Goodwin L."/>
            <person name="Pitluck S."/>
            <person name="Liolios K."/>
            <person name="Ivanova N."/>
            <person name="Mavromatis K."/>
            <person name="Mikhailova N."/>
            <person name="Pati A."/>
            <person name="Chen A."/>
            <person name="Palaniappan K."/>
            <person name="Land M."/>
            <person name="Hauser L."/>
            <person name="Chang Y.J."/>
            <person name="Jeffries C.D."/>
            <person name="Rohde M."/>
            <person name="Spring S."/>
            <person name="Sikorski J."/>
            <person name="Goker M."/>
            <person name="Woyke T."/>
            <person name="Bristow J."/>
            <person name="Eisen J.A."/>
            <person name="Markowitz V."/>
            <person name="Hugenholtz P."/>
            <person name="Kyrpides N.C."/>
            <person name="Klenk H.P."/>
        </authorList>
    </citation>
    <scope>NUCLEOTIDE SEQUENCE [LARGE SCALE GENOMIC DNA]</scope>
    <source>
        <strain evidence="4">DSM 11571 / OCM 486 / SEBR 4847</strain>
    </source>
</reference>